<feature type="region of interest" description="Disordered" evidence="1">
    <location>
        <begin position="38"/>
        <end position="91"/>
    </location>
</feature>
<reference evidence="2" key="1">
    <citation type="submission" date="2022-02" db="EMBL/GenBank/DDBJ databases">
        <authorList>
            <person name="Henning P.M."/>
            <person name="McCubbin A.G."/>
            <person name="Shore J.S."/>
        </authorList>
    </citation>
    <scope>NUCLEOTIDE SEQUENCE</scope>
    <source>
        <strain evidence="2">F60SS</strain>
        <tissue evidence="2">Leaves</tissue>
    </source>
</reference>
<feature type="compositionally biased region" description="Acidic residues" evidence="1">
    <location>
        <begin position="60"/>
        <end position="69"/>
    </location>
</feature>
<proteinExistence type="predicted"/>
<keyword evidence="3" id="KW-1185">Reference proteome</keyword>
<accession>A0A9Q0G1G3</accession>
<gene>
    <name evidence="2" type="ORF">Tsubulata_008665</name>
</gene>
<name>A0A9Q0G1G3_9ROSI</name>
<evidence type="ECO:0000256" key="1">
    <source>
        <dbReference type="SAM" id="MobiDB-lite"/>
    </source>
</evidence>
<reference evidence="2" key="2">
    <citation type="journal article" date="2023" name="Plants (Basel)">
        <title>Annotation of the Turnera subulata (Passifloraceae) Draft Genome Reveals the S-Locus Evolved after the Divergence of Turneroideae from Passifloroideae in a Stepwise Manner.</title>
        <authorList>
            <person name="Henning P.M."/>
            <person name="Roalson E.H."/>
            <person name="Mir W."/>
            <person name="McCubbin A.G."/>
            <person name="Shore J.S."/>
        </authorList>
    </citation>
    <scope>NUCLEOTIDE SEQUENCE</scope>
    <source>
        <strain evidence="2">F60SS</strain>
    </source>
</reference>
<dbReference type="EMBL" id="JAKUCV010002666">
    <property type="protein sequence ID" value="KAJ4841848.1"/>
    <property type="molecule type" value="Genomic_DNA"/>
</dbReference>
<evidence type="ECO:0000313" key="3">
    <source>
        <dbReference type="Proteomes" id="UP001141552"/>
    </source>
</evidence>
<sequence>MSRGKKKVELETRDIDTVKYVEKKLLDKGAICMERQPANGIGIRKPPPKSGRGGKYTWEGPDDMAESELEAAPPAVDEKDPNYVNEEEEERIVRGEKGEVAGLVVGKVEVPKAVEEREGVARVEHFALGAKCSDSSGWVSPGLTTRLGTF</sequence>
<comment type="caution">
    <text evidence="2">The sequence shown here is derived from an EMBL/GenBank/DDBJ whole genome shotgun (WGS) entry which is preliminary data.</text>
</comment>
<evidence type="ECO:0000313" key="2">
    <source>
        <dbReference type="EMBL" id="KAJ4841848.1"/>
    </source>
</evidence>
<dbReference type="Proteomes" id="UP001141552">
    <property type="component" value="Unassembled WGS sequence"/>
</dbReference>
<dbReference type="OrthoDB" id="1899413at2759"/>
<organism evidence="2 3">
    <name type="scientific">Turnera subulata</name>
    <dbReference type="NCBI Taxonomy" id="218843"/>
    <lineage>
        <taxon>Eukaryota</taxon>
        <taxon>Viridiplantae</taxon>
        <taxon>Streptophyta</taxon>
        <taxon>Embryophyta</taxon>
        <taxon>Tracheophyta</taxon>
        <taxon>Spermatophyta</taxon>
        <taxon>Magnoliopsida</taxon>
        <taxon>eudicotyledons</taxon>
        <taxon>Gunneridae</taxon>
        <taxon>Pentapetalae</taxon>
        <taxon>rosids</taxon>
        <taxon>fabids</taxon>
        <taxon>Malpighiales</taxon>
        <taxon>Passifloraceae</taxon>
        <taxon>Turnera</taxon>
    </lineage>
</organism>
<dbReference type="AlphaFoldDB" id="A0A9Q0G1G3"/>
<protein>
    <submittedName>
        <fullName evidence="2">Uncharacterized protein</fullName>
    </submittedName>
</protein>